<keyword evidence="1" id="KW-0378">Hydrolase</keyword>
<dbReference type="Gene3D" id="2.40.260.10">
    <property type="entry name" value="Sortase"/>
    <property type="match status" value="1"/>
</dbReference>
<sequence length="303" mass="31678">MDDFDRLVREAAAAAPHPRRRSVARGLALLASLACLWLPVGTGLARIAADATVVRAAEASTDMPDADAARLIANARAYNARLAATQVPSSIGETVEGDAVESSYASDTGYQRQLDGGDGVMTTVRVPRIGVVLPVYHGTSSRVLDIGAGHVHGTSLPVGGRGTRTVLSAHSNVLTPTLFTRLDELKAGDVFSIDTHGLVLRYRVISIRSVDPSDTSALAIEPGRDLATLATCTGTGNSRRLLVTGERYTPHGHASAGVDWGGAVRTAGSVAAAGCLVGLPACRLAQRRRLIVRHSTAARHPFL</sequence>
<dbReference type="CDD" id="cd05827">
    <property type="entry name" value="Sortase_C"/>
    <property type="match status" value="1"/>
</dbReference>
<feature type="active site" description="Proton donor/acceptor" evidence="2">
    <location>
        <position position="170"/>
    </location>
</feature>
<evidence type="ECO:0000313" key="4">
    <source>
        <dbReference type="Proteomes" id="UP000464884"/>
    </source>
</evidence>
<dbReference type="InterPro" id="IPR005754">
    <property type="entry name" value="Sortase"/>
</dbReference>
<dbReference type="NCBIfam" id="TIGR01076">
    <property type="entry name" value="sortase_fam"/>
    <property type="match status" value="1"/>
</dbReference>
<dbReference type="SUPFAM" id="SSF63817">
    <property type="entry name" value="Sortase"/>
    <property type="match status" value="1"/>
</dbReference>
<dbReference type="InterPro" id="IPR023365">
    <property type="entry name" value="Sortase_dom-sf"/>
</dbReference>
<dbReference type="RefSeq" id="WP_159140529.1">
    <property type="nucleotide sequence ID" value="NZ_CP047129.1"/>
</dbReference>
<feature type="active site" description="Acyl-thioester intermediate" evidence="2">
    <location>
        <position position="232"/>
    </location>
</feature>
<reference evidence="3 4" key="1">
    <citation type="submission" date="2019-12" db="EMBL/GenBank/DDBJ databases">
        <title>Draft Genome Sequence of Bifidobacterium adolescentis ZJ2.</title>
        <authorList>
            <person name="Jin Z."/>
        </authorList>
    </citation>
    <scope>NUCLEOTIDE SEQUENCE [LARGE SCALE GENOMIC DNA]</scope>
    <source>
        <strain evidence="3 4">ZJ2</strain>
    </source>
</reference>
<accession>A0A6I6QY51</accession>
<gene>
    <name evidence="3" type="ORF">F3K97_04565</name>
</gene>
<dbReference type="Proteomes" id="UP000464884">
    <property type="component" value="Chromosome"/>
</dbReference>
<dbReference type="InterPro" id="IPR042002">
    <property type="entry name" value="Sortase_C"/>
</dbReference>
<name>A0A6I6QY51_BIFAD</name>
<proteinExistence type="predicted"/>
<evidence type="ECO:0000256" key="1">
    <source>
        <dbReference type="ARBA" id="ARBA00022801"/>
    </source>
</evidence>
<dbReference type="NCBIfam" id="NF033745">
    <property type="entry name" value="class_C_sortase"/>
    <property type="match status" value="1"/>
</dbReference>
<dbReference type="GO" id="GO:0016787">
    <property type="term" value="F:hydrolase activity"/>
    <property type="evidence" value="ECO:0007669"/>
    <property type="project" value="UniProtKB-KW"/>
</dbReference>
<dbReference type="AlphaFoldDB" id="A0A6I6QY51"/>
<protein>
    <submittedName>
        <fullName evidence="3">Class C sortase</fullName>
    </submittedName>
</protein>
<dbReference type="EMBL" id="CP047129">
    <property type="protein sequence ID" value="QHB62606.1"/>
    <property type="molecule type" value="Genomic_DNA"/>
</dbReference>
<evidence type="ECO:0000256" key="2">
    <source>
        <dbReference type="PIRSR" id="PIRSR605754-1"/>
    </source>
</evidence>
<dbReference type="Pfam" id="PF04203">
    <property type="entry name" value="Sortase"/>
    <property type="match status" value="1"/>
</dbReference>
<organism evidence="3 4">
    <name type="scientific">Bifidobacterium adolescentis</name>
    <dbReference type="NCBI Taxonomy" id="1680"/>
    <lineage>
        <taxon>Bacteria</taxon>
        <taxon>Bacillati</taxon>
        <taxon>Actinomycetota</taxon>
        <taxon>Actinomycetes</taxon>
        <taxon>Bifidobacteriales</taxon>
        <taxon>Bifidobacteriaceae</taxon>
        <taxon>Bifidobacterium</taxon>
    </lineage>
</organism>
<evidence type="ECO:0000313" key="3">
    <source>
        <dbReference type="EMBL" id="QHB62606.1"/>
    </source>
</evidence>